<evidence type="ECO:0000313" key="10">
    <source>
        <dbReference type="Proteomes" id="UP000034690"/>
    </source>
</evidence>
<feature type="transmembrane region" description="Helical" evidence="8">
    <location>
        <begin position="55"/>
        <end position="72"/>
    </location>
</feature>
<proteinExistence type="inferred from homology"/>
<dbReference type="GO" id="GO:0008360">
    <property type="term" value="P:regulation of cell shape"/>
    <property type="evidence" value="ECO:0007669"/>
    <property type="project" value="UniProtKB-KW"/>
</dbReference>
<evidence type="ECO:0000256" key="1">
    <source>
        <dbReference type="ARBA" id="ARBA00004651"/>
    </source>
</evidence>
<gene>
    <name evidence="8" type="primary">murJ</name>
    <name evidence="9" type="ORF">UT40_C0005G0049</name>
</gene>
<feature type="transmembrane region" description="Helical" evidence="8">
    <location>
        <begin position="368"/>
        <end position="390"/>
    </location>
</feature>
<dbReference type="GO" id="GO:0034204">
    <property type="term" value="P:lipid translocation"/>
    <property type="evidence" value="ECO:0007669"/>
    <property type="project" value="TreeGrafter"/>
</dbReference>
<dbReference type="HAMAP" id="MF_02078">
    <property type="entry name" value="MurJ_MviN"/>
    <property type="match status" value="1"/>
</dbReference>
<reference evidence="9 10" key="1">
    <citation type="journal article" date="2015" name="Nature">
        <title>rRNA introns, odd ribosomes, and small enigmatic genomes across a large radiation of phyla.</title>
        <authorList>
            <person name="Brown C.T."/>
            <person name="Hug L.A."/>
            <person name="Thomas B.C."/>
            <person name="Sharon I."/>
            <person name="Castelle C.J."/>
            <person name="Singh A."/>
            <person name="Wilkins M.J."/>
            <person name="Williams K.H."/>
            <person name="Banfield J.F."/>
        </authorList>
    </citation>
    <scope>NUCLEOTIDE SEQUENCE [LARGE SCALE GENOMIC DNA]</scope>
</reference>
<feature type="transmembrane region" description="Helical" evidence="8">
    <location>
        <begin position="154"/>
        <end position="174"/>
    </location>
</feature>
<dbReference type="InterPro" id="IPR051050">
    <property type="entry name" value="Lipid_II_flippase_MurJ/MviN"/>
</dbReference>
<evidence type="ECO:0000256" key="6">
    <source>
        <dbReference type="ARBA" id="ARBA00022989"/>
    </source>
</evidence>
<dbReference type="NCBIfam" id="TIGR01695">
    <property type="entry name" value="murJ_mviN"/>
    <property type="match status" value="1"/>
</dbReference>
<keyword evidence="5 8" id="KW-0573">Peptidoglycan synthesis</keyword>
<comment type="similarity">
    <text evidence="8">Belongs to the MurJ/MviN family.</text>
</comment>
<evidence type="ECO:0000256" key="7">
    <source>
        <dbReference type="ARBA" id="ARBA00023136"/>
    </source>
</evidence>
<dbReference type="AlphaFoldDB" id="A0A0G0QUZ2"/>
<dbReference type="GO" id="GO:0009252">
    <property type="term" value="P:peptidoglycan biosynthetic process"/>
    <property type="evidence" value="ECO:0007669"/>
    <property type="project" value="UniProtKB-UniRule"/>
</dbReference>
<dbReference type="PRINTS" id="PR01806">
    <property type="entry name" value="VIRFACTRMVIN"/>
</dbReference>
<keyword evidence="7 8" id="KW-0472">Membrane</keyword>
<dbReference type="Pfam" id="PF03023">
    <property type="entry name" value="MurJ"/>
    <property type="match status" value="1"/>
</dbReference>
<keyword evidence="8" id="KW-0813">Transport</keyword>
<feature type="transmembrane region" description="Helical" evidence="8">
    <location>
        <begin position="461"/>
        <end position="483"/>
    </location>
</feature>
<dbReference type="PANTHER" id="PTHR47019">
    <property type="entry name" value="LIPID II FLIPPASE MURJ"/>
    <property type="match status" value="1"/>
</dbReference>
<keyword evidence="3 8" id="KW-0812">Transmembrane</keyword>
<dbReference type="GO" id="GO:0005886">
    <property type="term" value="C:plasma membrane"/>
    <property type="evidence" value="ECO:0007669"/>
    <property type="project" value="UniProtKB-SubCell"/>
</dbReference>
<dbReference type="EMBL" id="LBWQ01000005">
    <property type="protein sequence ID" value="KKR14120.1"/>
    <property type="molecule type" value="Genomic_DNA"/>
</dbReference>
<comment type="caution">
    <text evidence="9">The sequence shown here is derived from an EMBL/GenBank/DDBJ whole genome shotgun (WGS) entry which is preliminary data.</text>
</comment>
<feature type="transmembrane region" description="Helical" evidence="8">
    <location>
        <begin position="30"/>
        <end position="48"/>
    </location>
</feature>
<protein>
    <recommendedName>
        <fullName evidence="8">Probable lipid II flippase MurJ</fullName>
    </recommendedName>
</protein>
<dbReference type="CDD" id="cd13123">
    <property type="entry name" value="MATE_MurJ_like"/>
    <property type="match status" value="1"/>
</dbReference>
<evidence type="ECO:0000256" key="3">
    <source>
        <dbReference type="ARBA" id="ARBA00022692"/>
    </source>
</evidence>
<comment type="subcellular location">
    <subcellularLocation>
        <location evidence="1 8">Cell membrane</location>
        <topology evidence="1 8">Multi-pass membrane protein</topology>
    </subcellularLocation>
</comment>
<evidence type="ECO:0000313" key="9">
    <source>
        <dbReference type="EMBL" id="KKR14120.1"/>
    </source>
</evidence>
<evidence type="ECO:0000256" key="2">
    <source>
        <dbReference type="ARBA" id="ARBA00022475"/>
    </source>
</evidence>
<feature type="transmembrane region" description="Helical" evidence="8">
    <location>
        <begin position="78"/>
        <end position="100"/>
    </location>
</feature>
<feature type="transmembrane region" description="Helical" evidence="8">
    <location>
        <begin position="402"/>
        <end position="422"/>
    </location>
</feature>
<comment type="function">
    <text evidence="8">Involved in peptidoglycan biosynthesis. Transports lipid-linked peptidoglycan precursors from the inner to the outer leaflet of the cytoplasmic membrane.</text>
</comment>
<keyword evidence="2 8" id="KW-1003">Cell membrane</keyword>
<dbReference type="UniPathway" id="UPA00219"/>
<feature type="transmembrane region" description="Helical" evidence="8">
    <location>
        <begin position="181"/>
        <end position="202"/>
    </location>
</feature>
<sequence length="585" mass="64733">MSIIYQAQNSNVMNKIIDRGKKLLTDPQDSVLSAASIIMVMIIASRVLGLVRQRVLAHFFTASELSLFFAAFRLPDLIFEILVFGTFSSAFIPVFTRSLVKGEKKAWDIASTVVNLGMIIFLILSLSLGLGADKFYAILAPGFASADQQKVADLARILFAAQGFFVVSYVLTAVLESLRRFFIPALAPLFYNLGIILGTLLLSSKLGLFAPVVGVVIGASSHFLIQLPFAMKLGFRFKSKIKITDEVKRIGKLALPRLVETSFLQLSKSAELFFASLISIPSYTYYTFGNTLQLLPVGLFGTSIAKAALPTLTRQTENLLEFRKTILDALYQMAFLILPVSAALIVLRVPIIRLIYGTGIFGWEATLQTGYVVSAFALGIIFQAGAAILARGFYALHDTKTPVIISVTSIFITLVADYLLIRVIKTDIWGLALAFTIGSSFQAVTLFYFINKKIDSFSLKLFLPFIKAFFAAFISGGFMYFILKFFDRSVWVKQLSFLGKLEIIQNLPFESFVLDTRYTVNLIILTFFVLGSGTVIYLGLSLAFGSNEIWTFLGLLKRIFIRRKVTPIPKKETEPIAPTPGDTTP</sequence>
<feature type="transmembrane region" description="Helical" evidence="8">
    <location>
        <begin position="112"/>
        <end position="132"/>
    </location>
</feature>
<organism evidence="9 10">
    <name type="scientific">Candidatus Woesebacteria bacterium GW2011_GWA1_39_21b</name>
    <dbReference type="NCBI Taxonomy" id="1618551"/>
    <lineage>
        <taxon>Bacteria</taxon>
        <taxon>Candidatus Woeseibacteriota</taxon>
    </lineage>
</organism>
<dbReference type="PANTHER" id="PTHR47019:SF1">
    <property type="entry name" value="LIPID II FLIPPASE MURJ"/>
    <property type="match status" value="1"/>
</dbReference>
<evidence type="ECO:0000256" key="8">
    <source>
        <dbReference type="HAMAP-Rule" id="MF_02078"/>
    </source>
</evidence>
<comment type="pathway">
    <text evidence="8">Cell wall biogenesis; peptidoglycan biosynthesis.</text>
</comment>
<dbReference type="Proteomes" id="UP000034690">
    <property type="component" value="Unassembled WGS sequence"/>
</dbReference>
<evidence type="ECO:0000256" key="5">
    <source>
        <dbReference type="ARBA" id="ARBA00022984"/>
    </source>
</evidence>
<keyword evidence="8" id="KW-0961">Cell wall biogenesis/degradation</keyword>
<name>A0A0G0QUZ2_9BACT</name>
<dbReference type="GO" id="GO:0015648">
    <property type="term" value="F:lipid-linked peptidoglycan transporter activity"/>
    <property type="evidence" value="ECO:0007669"/>
    <property type="project" value="UniProtKB-UniRule"/>
</dbReference>
<feature type="transmembrane region" description="Helical" evidence="8">
    <location>
        <begin position="208"/>
        <end position="230"/>
    </location>
</feature>
<feature type="transmembrane region" description="Helical" evidence="8">
    <location>
        <begin position="333"/>
        <end position="356"/>
    </location>
</feature>
<feature type="transmembrane region" description="Helical" evidence="8">
    <location>
        <begin position="518"/>
        <end position="540"/>
    </location>
</feature>
<dbReference type="InterPro" id="IPR004268">
    <property type="entry name" value="MurJ"/>
</dbReference>
<dbReference type="GO" id="GO:0071555">
    <property type="term" value="P:cell wall organization"/>
    <property type="evidence" value="ECO:0007669"/>
    <property type="project" value="UniProtKB-KW"/>
</dbReference>
<keyword evidence="4 8" id="KW-0133">Cell shape</keyword>
<keyword evidence="6 8" id="KW-1133">Transmembrane helix</keyword>
<accession>A0A0G0QUZ2</accession>
<feature type="transmembrane region" description="Helical" evidence="8">
    <location>
        <begin position="428"/>
        <end position="449"/>
    </location>
</feature>
<evidence type="ECO:0000256" key="4">
    <source>
        <dbReference type="ARBA" id="ARBA00022960"/>
    </source>
</evidence>